<sequence>MFEKIKKIKKLSIYDPQAVTALSVFLNGPRTSLRKMVILSFNLLYHFGKKAKKYKHRKDFYRNQQLVETCWPKLDCAPKNHVAVIIAELSIPQCKMYRVDNKKIILENLGYTVYIIDWHEQSEAISYLQIADYVIFYRVPYTSIVADYYKEADRLRLTKFYDIDDLVFDVPLYKKYLQQAKIKLNHLELKQLLEGAQYYREAILHADVFLTSTKQILDVYNSINEHKKSFLLQNGIVSDILKFRSNKKDFTKKEIRIFYGAGSNTHDADFDMIHLAISDILKRYPNVHLYVIGQLTLNPAFMQYKNQIHRVSRLSAKNYFREIAKYDIALMPLTDTFFNNCKSNIKFIEASILNIPSIASNLIEFSNVIEDGKNGFLAKNNYNEWYIKIEKLVLDKDLRNELARNAFQSCTALYGIQKQTKTMEEILRKCEIPSINHDKKNNSQLNILQVNLYFGLNSLGGATIVVENIAEEMAKLENTTANVSIFTIHQSDSAGIGTLRKYKSHGSMVYSCSANLNEFTEIDNPIIDDAFRLTLETVKPDVVHLHAVQGFGYGIGKICSENNIPYVMTLHDSWALCPKLFMVDDEGNHCIQYGDSIDICENRCHLNADWIATRRNYLFKLLKNAAQLYVPSFYAQKTMQKLIPAFQYLVNKNGIEYFERKKYREPREKIKFLFVAGEAEVKGFNLIHQALMELLNYDWELILLMPFGSPKTKWPKNRVKILGRQNRAQMKQLYKNIDVLLFPSLGYESFGLTVREAISSDCFVIVSDCGGPAEAVVNGENGIIVPRGNLEALKNAIEKILQNPSKYINYKTQNYGDIRSYKEQAEELIGLYKKIN</sequence>
<dbReference type="Gene3D" id="3.40.50.2000">
    <property type="entry name" value="Glycogen Phosphorylase B"/>
    <property type="match status" value="3"/>
</dbReference>
<reference evidence="3 4" key="1">
    <citation type="submission" date="2020-04" db="EMBL/GenBank/DDBJ databases">
        <authorList>
            <person name="Hitch T.C.A."/>
            <person name="Wylensek D."/>
            <person name="Clavel T."/>
        </authorList>
    </citation>
    <scope>NUCLEOTIDE SEQUENCE [LARGE SCALE GENOMIC DNA]</scope>
    <source>
        <strain evidence="3 4">Oil-RF-744-FAT-WT-6-1</strain>
    </source>
</reference>
<comment type="caution">
    <text evidence="3">The sequence shown here is derived from an EMBL/GenBank/DDBJ whole genome shotgun (WGS) entry which is preliminary data.</text>
</comment>
<feature type="domain" description="Glycosyltransferase subfamily 4-like N-terminal" evidence="2">
    <location>
        <begin position="460"/>
        <end position="641"/>
    </location>
</feature>
<dbReference type="CDD" id="cd03823">
    <property type="entry name" value="GT4_ExpE7-like"/>
    <property type="match status" value="1"/>
</dbReference>
<dbReference type="InterPro" id="IPR028098">
    <property type="entry name" value="Glyco_trans_4-like_N"/>
</dbReference>
<keyword evidence="3" id="KW-0808">Transferase</keyword>
<evidence type="ECO:0000313" key="3">
    <source>
        <dbReference type="EMBL" id="NME27926.1"/>
    </source>
</evidence>
<dbReference type="PANTHER" id="PTHR45947">
    <property type="entry name" value="SULFOQUINOVOSYL TRANSFERASE SQD2"/>
    <property type="match status" value="1"/>
</dbReference>
<dbReference type="Pfam" id="PF00534">
    <property type="entry name" value="Glycos_transf_1"/>
    <property type="match status" value="1"/>
</dbReference>
<dbReference type="GO" id="GO:0016757">
    <property type="term" value="F:glycosyltransferase activity"/>
    <property type="evidence" value="ECO:0007669"/>
    <property type="project" value="InterPro"/>
</dbReference>
<dbReference type="InterPro" id="IPR050194">
    <property type="entry name" value="Glycosyltransferase_grp1"/>
</dbReference>
<dbReference type="SUPFAM" id="SSF53756">
    <property type="entry name" value="UDP-Glycosyltransferase/glycogen phosphorylase"/>
    <property type="match status" value="2"/>
</dbReference>
<dbReference type="InterPro" id="IPR001296">
    <property type="entry name" value="Glyco_trans_1"/>
</dbReference>
<dbReference type="AlphaFoldDB" id="A0A848BXB8"/>
<feature type="domain" description="Glycosyl transferase family 1" evidence="1">
    <location>
        <begin position="659"/>
        <end position="812"/>
    </location>
</feature>
<dbReference type="RefSeq" id="WP_170087383.1">
    <property type="nucleotide sequence ID" value="NZ_JABAFG010000006.1"/>
</dbReference>
<evidence type="ECO:0000313" key="4">
    <source>
        <dbReference type="Proteomes" id="UP000591071"/>
    </source>
</evidence>
<evidence type="ECO:0000259" key="1">
    <source>
        <dbReference type="Pfam" id="PF00534"/>
    </source>
</evidence>
<gene>
    <name evidence="3" type="ORF">HF872_04715</name>
</gene>
<organism evidence="3 4">
    <name type="scientific">Megasphaera hexanoica</name>
    <dbReference type="NCBI Taxonomy" id="1675036"/>
    <lineage>
        <taxon>Bacteria</taxon>
        <taxon>Bacillati</taxon>
        <taxon>Bacillota</taxon>
        <taxon>Negativicutes</taxon>
        <taxon>Veillonellales</taxon>
        <taxon>Veillonellaceae</taxon>
        <taxon>Megasphaera</taxon>
    </lineage>
</organism>
<dbReference type="Pfam" id="PF13439">
    <property type="entry name" value="Glyco_transf_4"/>
    <property type="match status" value="1"/>
</dbReference>
<evidence type="ECO:0000259" key="2">
    <source>
        <dbReference type="Pfam" id="PF13439"/>
    </source>
</evidence>
<dbReference type="Pfam" id="PF13692">
    <property type="entry name" value="Glyco_trans_1_4"/>
    <property type="match status" value="1"/>
</dbReference>
<dbReference type="Proteomes" id="UP000591071">
    <property type="component" value="Unassembled WGS sequence"/>
</dbReference>
<proteinExistence type="predicted"/>
<dbReference type="PANTHER" id="PTHR45947:SF3">
    <property type="entry name" value="SULFOQUINOVOSYL TRANSFERASE SQD2"/>
    <property type="match status" value="1"/>
</dbReference>
<protein>
    <submittedName>
        <fullName evidence="3">Glycosyltransferase</fullName>
    </submittedName>
</protein>
<accession>A0A848BXB8</accession>
<dbReference type="EMBL" id="JABAFG010000006">
    <property type="protein sequence ID" value="NME27926.1"/>
    <property type="molecule type" value="Genomic_DNA"/>
</dbReference>
<name>A0A848BXB8_9FIRM</name>